<proteinExistence type="predicted"/>
<accession>A0ABN6PL58</accession>
<evidence type="ECO:0000313" key="3">
    <source>
        <dbReference type="Proteomes" id="UP001057498"/>
    </source>
</evidence>
<protein>
    <submittedName>
        <fullName evidence="2">Uncharacterized protein</fullName>
    </submittedName>
</protein>
<organism evidence="2 3">
    <name type="scientific">Sphaerotilus microaerophilus</name>
    <dbReference type="NCBI Taxonomy" id="2914710"/>
    <lineage>
        <taxon>Bacteria</taxon>
        <taxon>Pseudomonadati</taxon>
        <taxon>Pseudomonadota</taxon>
        <taxon>Betaproteobacteria</taxon>
        <taxon>Burkholderiales</taxon>
        <taxon>Sphaerotilaceae</taxon>
        <taxon>Sphaerotilus</taxon>
    </lineage>
</organism>
<name>A0ABN6PL58_9BURK</name>
<reference evidence="2" key="1">
    <citation type="submission" date="2022-04" db="EMBL/GenBank/DDBJ databases">
        <title>Whole genome sequence of Sphaerotilus sp. FB-5.</title>
        <authorList>
            <person name="Takeda M."/>
            <person name="Narihara S."/>
            <person name="Akimoto M."/>
            <person name="Akimoto R."/>
            <person name="Nishiyashiki S."/>
            <person name="Murakami T."/>
        </authorList>
    </citation>
    <scope>NUCLEOTIDE SEQUENCE</scope>
    <source>
        <strain evidence="2">FB-5</strain>
    </source>
</reference>
<dbReference type="Proteomes" id="UP001057498">
    <property type="component" value="Chromosome"/>
</dbReference>
<evidence type="ECO:0000313" key="2">
    <source>
        <dbReference type="EMBL" id="BDI05916.1"/>
    </source>
</evidence>
<evidence type="ECO:0000256" key="1">
    <source>
        <dbReference type="SAM" id="MobiDB-lite"/>
    </source>
</evidence>
<gene>
    <name evidence="2" type="ORF">CATMQ487_28860</name>
</gene>
<sequence length="495" mass="52174">MLTIDRWHQALALRGPQRDPRAVPDRAEAIARHASALLAGALDACLPRHAGEVIRIRQLQVALAIDVARHPDEAAPAYAAALARHIVDAIDDGGPDVVCFADRIAYHAAFAVALAAGDAHARWVFDEFDGLASLPRAAALRTLFEERPAEAWPLLARLARETAVFAMLEGAEGLRVLDVLIAEAMVADAASAAPALPPPSVLACPAAAVLERLARAAASGCRLDEVLVAAALAGATVARPGTPWAASSSGASPTALEQRLRERSPAARAAARAATASATAASRLSQDEFALFEDTPCAAAGLVLLLDELGDWTRALPDALRSAFALAALAAAAPAEDAARLWHDACWRALFGVEAAFGLDELATLLGDTDAQAVFDAAAAFGVEAPRDDDAAALDTPLLHGLPAAWRALVTTAAQYAWRRVAWRVPGMAGASIGYLRRNLLGGDGSARRVDDDHWHWRVPRAPLHVLLAMTTLTAREHVWRGPPARLLMLEFHGS</sequence>
<dbReference type="EMBL" id="AP025730">
    <property type="protein sequence ID" value="BDI05916.1"/>
    <property type="molecule type" value="Genomic_DNA"/>
</dbReference>
<dbReference type="RefSeq" id="WP_251969249.1">
    <property type="nucleotide sequence ID" value="NZ_AP025730.1"/>
</dbReference>
<feature type="region of interest" description="Disordered" evidence="1">
    <location>
        <begin position="240"/>
        <end position="259"/>
    </location>
</feature>
<keyword evidence="3" id="KW-1185">Reference proteome</keyword>